<feature type="active site" description="Proton donor/acceptor" evidence="2">
    <location>
        <position position="122"/>
    </location>
</feature>
<dbReference type="InterPro" id="IPR042000">
    <property type="entry name" value="Sortase_D_2"/>
</dbReference>
<accession>A0A1M6LSX7</accession>
<keyword evidence="1" id="KW-0378">Hydrolase</keyword>
<dbReference type="Gene3D" id="2.40.260.10">
    <property type="entry name" value="Sortase"/>
    <property type="match status" value="1"/>
</dbReference>
<evidence type="ECO:0000256" key="2">
    <source>
        <dbReference type="PIRSR" id="PIRSR605754-1"/>
    </source>
</evidence>
<evidence type="ECO:0000256" key="3">
    <source>
        <dbReference type="SAM" id="MobiDB-lite"/>
    </source>
</evidence>
<dbReference type="AlphaFoldDB" id="A0A1M6LSX7"/>
<dbReference type="InterPro" id="IPR005754">
    <property type="entry name" value="Sortase"/>
</dbReference>
<gene>
    <name evidence="5" type="ORF">SAMN02745163_02477</name>
</gene>
<dbReference type="CDD" id="cd06166">
    <property type="entry name" value="Sortase_D_2"/>
    <property type="match status" value="1"/>
</dbReference>
<proteinExistence type="predicted"/>
<evidence type="ECO:0000313" key="6">
    <source>
        <dbReference type="Proteomes" id="UP000184310"/>
    </source>
</evidence>
<evidence type="ECO:0000313" key="5">
    <source>
        <dbReference type="EMBL" id="SHJ74202.1"/>
    </source>
</evidence>
<dbReference type="RefSeq" id="WP_072987946.1">
    <property type="nucleotide sequence ID" value="NZ_FQZB01000010.1"/>
</dbReference>
<keyword evidence="6" id="KW-1185">Reference proteome</keyword>
<sequence length="199" mass="22389">MKNKIINIIGIVLIIAGIILIGITGYRKYETYQKQKALKEQFEKSMKDLGDNNKNKKEDEASPDGRPVGQDIKTIAMLVVPKLDLNVAVAESVDMDVLKYAIGHFPNTAKPGQPGNFALAGHRNFTYAEFFKNLDKLEKGDDLIIRTKEQEYKYKVTEKFIVDPDKVEVLDETKDATITLVTCTEGAKQRLIVKGKLEK</sequence>
<feature type="compositionally biased region" description="Basic and acidic residues" evidence="3">
    <location>
        <begin position="47"/>
        <end position="60"/>
    </location>
</feature>
<dbReference type="Pfam" id="PF04203">
    <property type="entry name" value="Sortase"/>
    <property type="match status" value="1"/>
</dbReference>
<keyword evidence="4" id="KW-0472">Membrane</keyword>
<evidence type="ECO:0000256" key="4">
    <source>
        <dbReference type="SAM" id="Phobius"/>
    </source>
</evidence>
<dbReference type="EMBL" id="FQZB01000010">
    <property type="protein sequence ID" value="SHJ74202.1"/>
    <property type="molecule type" value="Genomic_DNA"/>
</dbReference>
<feature type="transmembrane region" description="Helical" evidence="4">
    <location>
        <begin position="6"/>
        <end position="26"/>
    </location>
</feature>
<feature type="active site" description="Acyl-thioester intermediate" evidence="2">
    <location>
        <position position="183"/>
    </location>
</feature>
<dbReference type="Proteomes" id="UP000184310">
    <property type="component" value="Unassembled WGS sequence"/>
</dbReference>
<dbReference type="NCBIfam" id="TIGR01076">
    <property type="entry name" value="sortase_fam"/>
    <property type="match status" value="1"/>
</dbReference>
<dbReference type="SUPFAM" id="SSF63817">
    <property type="entry name" value="Sortase"/>
    <property type="match status" value="1"/>
</dbReference>
<name>A0A1M6LSX7_9CLOT</name>
<dbReference type="STRING" id="1121302.SAMN02745163_02477"/>
<dbReference type="InterPro" id="IPR023365">
    <property type="entry name" value="Sortase_dom-sf"/>
</dbReference>
<evidence type="ECO:0000256" key="1">
    <source>
        <dbReference type="ARBA" id="ARBA00022801"/>
    </source>
</evidence>
<keyword evidence="4" id="KW-1133">Transmembrane helix</keyword>
<protein>
    <submittedName>
        <fullName evidence="5">Sortase A</fullName>
    </submittedName>
</protein>
<organism evidence="5 6">
    <name type="scientific">Clostridium cavendishii DSM 21758</name>
    <dbReference type="NCBI Taxonomy" id="1121302"/>
    <lineage>
        <taxon>Bacteria</taxon>
        <taxon>Bacillati</taxon>
        <taxon>Bacillota</taxon>
        <taxon>Clostridia</taxon>
        <taxon>Eubacteriales</taxon>
        <taxon>Clostridiaceae</taxon>
        <taxon>Clostridium</taxon>
    </lineage>
</organism>
<dbReference type="OrthoDB" id="154054at2"/>
<dbReference type="GO" id="GO:0016787">
    <property type="term" value="F:hydrolase activity"/>
    <property type="evidence" value="ECO:0007669"/>
    <property type="project" value="UniProtKB-KW"/>
</dbReference>
<feature type="region of interest" description="Disordered" evidence="3">
    <location>
        <begin position="47"/>
        <end position="68"/>
    </location>
</feature>
<keyword evidence="4" id="KW-0812">Transmembrane</keyword>
<reference evidence="5 6" key="1">
    <citation type="submission" date="2016-11" db="EMBL/GenBank/DDBJ databases">
        <authorList>
            <person name="Jaros S."/>
            <person name="Januszkiewicz K."/>
            <person name="Wedrychowicz H."/>
        </authorList>
    </citation>
    <scope>NUCLEOTIDE SEQUENCE [LARGE SCALE GENOMIC DNA]</scope>
    <source>
        <strain evidence="5 6">DSM 21758</strain>
    </source>
</reference>